<keyword evidence="3 6" id="KW-0812">Transmembrane</keyword>
<dbReference type="RefSeq" id="WP_281765625.1">
    <property type="nucleotide sequence ID" value="NZ_BRVO01000002.1"/>
</dbReference>
<dbReference type="CDD" id="cd13125">
    <property type="entry name" value="MATE_like_10"/>
    <property type="match status" value="1"/>
</dbReference>
<feature type="transmembrane region" description="Helical" evidence="6">
    <location>
        <begin position="114"/>
        <end position="137"/>
    </location>
</feature>
<feature type="transmembrane region" description="Helical" evidence="6">
    <location>
        <begin position="385"/>
        <end position="407"/>
    </location>
</feature>
<dbReference type="Proteomes" id="UP001143543">
    <property type="component" value="Unassembled WGS sequence"/>
</dbReference>
<accession>A0ABQ5MKR9</accession>
<feature type="transmembrane region" description="Helical" evidence="6">
    <location>
        <begin position="360"/>
        <end position="379"/>
    </location>
</feature>
<feature type="transmembrane region" description="Helical" evidence="6">
    <location>
        <begin position="149"/>
        <end position="169"/>
    </location>
</feature>
<dbReference type="Pfam" id="PF01943">
    <property type="entry name" value="Polysacc_synt"/>
    <property type="match status" value="1"/>
</dbReference>
<feature type="transmembrane region" description="Helical" evidence="6">
    <location>
        <begin position="216"/>
        <end position="241"/>
    </location>
</feature>
<dbReference type="EMBL" id="BRVO01000002">
    <property type="protein sequence ID" value="GLB50008.1"/>
    <property type="molecule type" value="Genomic_DNA"/>
</dbReference>
<reference evidence="7" key="1">
    <citation type="submission" date="2022-07" db="EMBL/GenBank/DDBJ databases">
        <title>Taxonomy of Novel Oxalotrophic and Methylotrophic Bacteria.</title>
        <authorList>
            <person name="Sahin N."/>
            <person name="Tani A."/>
        </authorList>
    </citation>
    <scope>NUCLEOTIDE SEQUENCE</scope>
    <source>
        <strain evidence="7">Y10</strain>
    </source>
</reference>
<feature type="transmembrane region" description="Helical" evidence="6">
    <location>
        <begin position="261"/>
        <end position="282"/>
    </location>
</feature>
<comment type="caution">
    <text evidence="7">The sequence shown here is derived from an EMBL/GenBank/DDBJ whole genome shotgun (WGS) entry which is preliminary data.</text>
</comment>
<name>A0ABQ5MKR9_9FLAO</name>
<keyword evidence="2" id="KW-1003">Cell membrane</keyword>
<evidence type="ECO:0000256" key="6">
    <source>
        <dbReference type="SAM" id="Phobius"/>
    </source>
</evidence>
<evidence type="ECO:0000256" key="1">
    <source>
        <dbReference type="ARBA" id="ARBA00004651"/>
    </source>
</evidence>
<dbReference type="InterPro" id="IPR002797">
    <property type="entry name" value="Polysacc_synth"/>
</dbReference>
<feature type="transmembrane region" description="Helical" evidence="6">
    <location>
        <begin position="78"/>
        <end position="102"/>
    </location>
</feature>
<evidence type="ECO:0000313" key="8">
    <source>
        <dbReference type="Proteomes" id="UP001143543"/>
    </source>
</evidence>
<dbReference type="InterPro" id="IPR044550">
    <property type="entry name" value="WzxE"/>
</dbReference>
<dbReference type="PANTHER" id="PTHR30250">
    <property type="entry name" value="PST FAMILY PREDICTED COLANIC ACID TRANSPORTER"/>
    <property type="match status" value="1"/>
</dbReference>
<dbReference type="PANTHER" id="PTHR30250:SF30">
    <property type="entry name" value="LIPID III FLIPPASE"/>
    <property type="match status" value="1"/>
</dbReference>
<keyword evidence="4 6" id="KW-1133">Transmembrane helix</keyword>
<evidence type="ECO:0000313" key="7">
    <source>
        <dbReference type="EMBL" id="GLB50008.1"/>
    </source>
</evidence>
<comment type="subcellular location">
    <subcellularLocation>
        <location evidence="1">Cell membrane</location>
        <topology evidence="1">Multi-pass membrane protein</topology>
    </subcellularLocation>
</comment>
<proteinExistence type="predicted"/>
<dbReference type="InterPro" id="IPR050833">
    <property type="entry name" value="Poly_Biosynth_Transport"/>
</dbReference>
<feature type="transmembrane region" description="Helical" evidence="6">
    <location>
        <begin position="332"/>
        <end position="353"/>
    </location>
</feature>
<evidence type="ECO:0000256" key="4">
    <source>
        <dbReference type="ARBA" id="ARBA00022989"/>
    </source>
</evidence>
<protein>
    <submittedName>
        <fullName evidence="7">LPS biosynthesis protein</fullName>
    </submittedName>
</protein>
<sequence>MNFFKTSTISAVSNLISIVARLVLNKVIAFVGPANFAIYGQFKDLFVLLTSISQLGTENGIVKYTAETQANKTNYGKFLSTSITIHLISSIITSLIVLAFNNQINEVLFKKEDYSSYIIIICSTLTFAALYNLLLHVINGLKDIKTHTFITLTATVVSAILTIILVKLFSLQGLLYSIGINNILFIIIALFFLRGKELIPFKKIKLKIDKTYVPKLLGFSLMSLAGIISLSLSLLFIRTLIIDELSTFDAGIWDSLWRLSAIYFVFLTSSFKFYLLPTFSTIENSLLKNEVLKIWKITFPVILLITATIFLGKDLLIRILFTKEFLAIKSIILFQLLGDIFRIHSWVIGNVLIAKVKTKAFVILQLIWALIFCSSSYLFLKTFGLIGVTYAFCFTSVLHFIFLNIAARNLIWQSKN</sequence>
<evidence type="ECO:0000256" key="3">
    <source>
        <dbReference type="ARBA" id="ARBA00022692"/>
    </source>
</evidence>
<organism evidence="7 8">
    <name type="scientific">Neptunitalea lumnitzerae</name>
    <dbReference type="NCBI Taxonomy" id="2965509"/>
    <lineage>
        <taxon>Bacteria</taxon>
        <taxon>Pseudomonadati</taxon>
        <taxon>Bacteroidota</taxon>
        <taxon>Flavobacteriia</taxon>
        <taxon>Flavobacteriales</taxon>
        <taxon>Flavobacteriaceae</taxon>
        <taxon>Neptunitalea</taxon>
    </lineage>
</organism>
<feature type="transmembrane region" description="Helical" evidence="6">
    <location>
        <begin position="294"/>
        <end position="312"/>
    </location>
</feature>
<gene>
    <name evidence="7" type="primary">wzxE</name>
    <name evidence="7" type="ORF">Y10_23760</name>
</gene>
<evidence type="ECO:0000256" key="5">
    <source>
        <dbReference type="ARBA" id="ARBA00023136"/>
    </source>
</evidence>
<feature type="transmembrane region" description="Helical" evidence="6">
    <location>
        <begin position="175"/>
        <end position="195"/>
    </location>
</feature>
<keyword evidence="5 6" id="KW-0472">Membrane</keyword>
<keyword evidence="8" id="KW-1185">Reference proteome</keyword>
<evidence type="ECO:0000256" key="2">
    <source>
        <dbReference type="ARBA" id="ARBA00022475"/>
    </source>
</evidence>